<gene>
    <name evidence="1" type="primary">FEN1_1</name>
    <name evidence="1" type="ORF">QFC19_000686</name>
</gene>
<reference evidence="1" key="1">
    <citation type="submission" date="2023-04" db="EMBL/GenBank/DDBJ databases">
        <title>Draft Genome sequencing of Naganishia species isolated from polar environments using Oxford Nanopore Technology.</title>
        <authorList>
            <person name="Leo P."/>
            <person name="Venkateswaran K."/>
        </authorList>
    </citation>
    <scope>NUCLEOTIDE SEQUENCE</scope>
    <source>
        <strain evidence="1">MNA-CCFEE 5261</strain>
    </source>
</reference>
<protein>
    <submittedName>
        <fullName evidence="1">Elongation of fatty acids protein 2</fullName>
    </submittedName>
</protein>
<organism evidence="1 2">
    <name type="scientific">Naganishia cerealis</name>
    <dbReference type="NCBI Taxonomy" id="610337"/>
    <lineage>
        <taxon>Eukaryota</taxon>
        <taxon>Fungi</taxon>
        <taxon>Dikarya</taxon>
        <taxon>Basidiomycota</taxon>
        <taxon>Agaricomycotina</taxon>
        <taxon>Tremellomycetes</taxon>
        <taxon>Filobasidiales</taxon>
        <taxon>Filobasidiaceae</taxon>
        <taxon>Naganishia</taxon>
    </lineage>
</organism>
<proteinExistence type="predicted"/>
<accession>A0ACC2WKU6</accession>
<keyword evidence="2" id="KW-1185">Reference proteome</keyword>
<dbReference type="Proteomes" id="UP001241377">
    <property type="component" value="Unassembled WGS sequence"/>
</dbReference>
<comment type="caution">
    <text evidence="1">The sequence shown here is derived from an EMBL/GenBank/DDBJ whole genome shotgun (WGS) entry which is preliminary data.</text>
</comment>
<evidence type="ECO:0000313" key="1">
    <source>
        <dbReference type="EMBL" id="KAJ9112267.1"/>
    </source>
</evidence>
<dbReference type="EMBL" id="JASBWR010000005">
    <property type="protein sequence ID" value="KAJ9112267.1"/>
    <property type="molecule type" value="Genomic_DNA"/>
</dbReference>
<sequence>MGIKGLTALLSENAPKAMKEHDIKTLFGRKVAIDASMSIYQFLIAVRQKDGTMLMNENGDVTSHLMGFFWRTLRMVDHGIKPAYVFDGKPPELKGGVLAKRFAARSAAAEAEEEAKETGTVEEIDKLARRQVRPTRQHNEECRKLLKLMGIPVVVAPGEAEAQCAELARAGKVYAAGSEDMDTLTFNAPILLRHLTFSEAKKAPISEINLKHVLEELGMDMERFIELCLLLGCDYLEPAKGVGPKTALKLMREHGTLENVVAHIRGKMAERQEAAEEFVIEEKPVSDVESEEENDEQKNSDLMDHDDLESEDGYEKPVAATMSGSEDEEGPSQPRKTKPTAKGNGKKKAEPKTKKAPIKKKKAIGGMQLPEYWPWEEAKKLFIKPEVLPGDQVELEWVKCDEEGLVEFLVKEKGFSEDRVRAGAARLDKMLNQKQQGRLDGFFKVTPKDKPATGSSAKNAKDTKKATGKRKADEKEKPGAKKAKGKK</sequence>
<evidence type="ECO:0000313" key="2">
    <source>
        <dbReference type="Proteomes" id="UP001241377"/>
    </source>
</evidence>
<name>A0ACC2WKU6_9TREE</name>